<dbReference type="SUPFAM" id="SSF109604">
    <property type="entry name" value="HD-domain/PDEase-like"/>
    <property type="match status" value="1"/>
</dbReference>
<keyword evidence="4" id="KW-1185">Reference proteome</keyword>
<feature type="domain" description="HD" evidence="2">
    <location>
        <begin position="55"/>
        <end position="150"/>
    </location>
</feature>
<dbReference type="EMBL" id="LLZS01000003">
    <property type="protein sequence ID" value="KUR72811.1"/>
    <property type="molecule type" value="Genomic_DNA"/>
</dbReference>
<keyword evidence="1" id="KW-0732">Signal</keyword>
<dbReference type="STRING" id="1117702.AQZ52_06220"/>
<evidence type="ECO:0000313" key="3">
    <source>
        <dbReference type="EMBL" id="KUR72811.1"/>
    </source>
</evidence>
<organism evidence="3 4">
    <name type="scientific">Novosphingobium fuchskuhlense</name>
    <dbReference type="NCBI Taxonomy" id="1117702"/>
    <lineage>
        <taxon>Bacteria</taxon>
        <taxon>Pseudomonadati</taxon>
        <taxon>Pseudomonadota</taxon>
        <taxon>Alphaproteobacteria</taxon>
        <taxon>Sphingomonadales</taxon>
        <taxon>Sphingomonadaceae</taxon>
        <taxon>Novosphingobium</taxon>
    </lineage>
</organism>
<comment type="caution">
    <text evidence="3">The sequence shown here is derived from an EMBL/GenBank/DDBJ whole genome shotgun (WGS) entry which is preliminary data.</text>
</comment>
<feature type="chain" id="PRO_5007157076" description="HD domain-containing protein" evidence="1">
    <location>
        <begin position="23"/>
        <end position="223"/>
    </location>
</feature>
<protein>
    <recommendedName>
        <fullName evidence="2">HD domain-containing protein</fullName>
    </recommendedName>
</protein>
<dbReference type="InterPro" id="IPR006674">
    <property type="entry name" value="HD_domain"/>
</dbReference>
<evidence type="ECO:0000313" key="4">
    <source>
        <dbReference type="Proteomes" id="UP000058012"/>
    </source>
</evidence>
<proteinExistence type="predicted"/>
<dbReference type="InterPro" id="IPR003607">
    <property type="entry name" value="HD/PDEase_dom"/>
</dbReference>
<dbReference type="OrthoDB" id="7203514at2"/>
<gene>
    <name evidence="3" type="ORF">AQZ52_06220</name>
</gene>
<name>A0A117UXR8_9SPHN</name>
<dbReference type="Proteomes" id="UP000058012">
    <property type="component" value="Unassembled WGS sequence"/>
</dbReference>
<feature type="signal peptide" evidence="1">
    <location>
        <begin position="1"/>
        <end position="22"/>
    </location>
</feature>
<evidence type="ECO:0000259" key="2">
    <source>
        <dbReference type="Pfam" id="PF01966"/>
    </source>
</evidence>
<accession>A0A117UXR8</accession>
<dbReference type="AlphaFoldDB" id="A0A117UXR8"/>
<dbReference type="CDD" id="cd00077">
    <property type="entry name" value="HDc"/>
    <property type="match status" value="1"/>
</dbReference>
<sequence>MRPMNLLLAALALVAIPAAALADSPPLDWRGKVRAFNIEHCKHPAWGTSHSDRDYALAKAMAATDRVALDDDVLFAAAYLHDIAAFKPYEKPDLDHSDVAADVVGEILAPTGFPMAKLPKVQAAIREHMYYRMPTVPESLYLHDADALDWLGAIGAARIMALADPNGGQPDGPGVLPMLKENLRDVPARVLSPAGKALMPAKRDLLAKWMETLAAETDGYKTL</sequence>
<dbReference type="Gene3D" id="1.10.3210.10">
    <property type="entry name" value="Hypothetical protein af1432"/>
    <property type="match status" value="1"/>
</dbReference>
<reference evidence="3 4" key="1">
    <citation type="submission" date="2015-10" db="EMBL/GenBank/DDBJ databases">
        <title>Draft genome sequence of Novosphingobium fuchskuhlense DSM 25065 isolated from a surface water sample of the southwest basin of Lake Grosse Fuchskuhle.</title>
        <authorList>
            <person name="Ruckert C."/>
            <person name="Winkler A."/>
            <person name="Glaeser J."/>
            <person name="Grossart H.-P."/>
            <person name="Kalinowski J."/>
            <person name="Glaeser S."/>
        </authorList>
    </citation>
    <scope>NUCLEOTIDE SEQUENCE [LARGE SCALE GENOMIC DNA]</scope>
    <source>
        <strain evidence="3 4">FNE08-7</strain>
    </source>
</reference>
<dbReference type="RefSeq" id="WP_067907348.1">
    <property type="nucleotide sequence ID" value="NZ_KQ954244.1"/>
</dbReference>
<dbReference type="Pfam" id="PF01966">
    <property type="entry name" value="HD"/>
    <property type="match status" value="1"/>
</dbReference>
<evidence type="ECO:0000256" key="1">
    <source>
        <dbReference type="SAM" id="SignalP"/>
    </source>
</evidence>